<dbReference type="PANTHER" id="PTHR46401:SF2">
    <property type="entry name" value="GLYCOSYLTRANSFERASE WBBK-RELATED"/>
    <property type="match status" value="1"/>
</dbReference>
<dbReference type="PANTHER" id="PTHR46401">
    <property type="entry name" value="GLYCOSYLTRANSFERASE WBBK-RELATED"/>
    <property type="match status" value="1"/>
</dbReference>
<keyword evidence="1" id="KW-0808">Transferase</keyword>
<accession>A0A6C0E219</accession>
<dbReference type="Gene3D" id="3.40.50.2000">
    <property type="entry name" value="Glycogen Phosphorylase B"/>
    <property type="match status" value="1"/>
</dbReference>
<dbReference type="GO" id="GO:0016757">
    <property type="term" value="F:glycosyltransferase activity"/>
    <property type="evidence" value="ECO:0007669"/>
    <property type="project" value="InterPro"/>
</dbReference>
<evidence type="ECO:0000313" key="3">
    <source>
        <dbReference type="EMBL" id="QHT22319.1"/>
    </source>
</evidence>
<reference evidence="3" key="1">
    <citation type="journal article" date="2020" name="Nature">
        <title>Giant virus diversity and host interactions through global metagenomics.</title>
        <authorList>
            <person name="Schulz F."/>
            <person name="Roux S."/>
            <person name="Paez-Espino D."/>
            <person name="Jungbluth S."/>
            <person name="Walsh D.A."/>
            <person name="Denef V.J."/>
            <person name="McMahon K.D."/>
            <person name="Konstantinidis K.T."/>
            <person name="Eloe-Fadrosh E.A."/>
            <person name="Kyrpides N.C."/>
            <person name="Woyke T."/>
        </authorList>
    </citation>
    <scope>NUCLEOTIDE SEQUENCE</scope>
    <source>
        <strain evidence="3">GVMAG-M-3300023179-107</strain>
    </source>
</reference>
<dbReference type="Pfam" id="PF00534">
    <property type="entry name" value="Glycos_transf_1"/>
    <property type="match status" value="1"/>
</dbReference>
<proteinExistence type="predicted"/>
<organism evidence="3">
    <name type="scientific">viral metagenome</name>
    <dbReference type="NCBI Taxonomy" id="1070528"/>
    <lineage>
        <taxon>unclassified sequences</taxon>
        <taxon>metagenomes</taxon>
        <taxon>organismal metagenomes</taxon>
    </lineage>
</organism>
<sequence>MDKSENKKLKVLFQGWLNVPHSYAIVNCFQLLHLYKNYKDVLEIYVLEAEYFRKEWNNVKALVYGEESNNIIRGFKKWSGEEVHLVYNITYPYDVTPVNVSGKDVPKCVFYTSEFAALDTSYFKVQPNIGFAHMGDVVNHINKNKSLYFTSPSVWSSTGLNALGIQKDRNRIITHGVDVSKFYKNKSNRKGIRDFYKVGDDDILLLSTGAMTQNKGIMELLVALNIVVNVNNKKNYKLLLKGTGDLYQSRQFLESYLVTLLDRSLITKDQKEKLLDDHIIFTDKTFSYERINDLYNAADLYVSPYLAEGFGLVPLEALTAGLPVLVPRTGSTKEYMEDIYSNGGEGHIYYIDSQVAVLPNDFKQNMIDVKSIIEVLLKFEGHTSSEEKNNTYIKMRSYISDNYSWDKVSHLLYDYLTFIVKNNVNNE</sequence>
<dbReference type="InterPro" id="IPR001296">
    <property type="entry name" value="Glyco_trans_1"/>
</dbReference>
<dbReference type="EMBL" id="MN739708">
    <property type="protein sequence ID" value="QHT22319.1"/>
    <property type="molecule type" value="Genomic_DNA"/>
</dbReference>
<name>A0A6C0E219_9ZZZZ</name>
<dbReference type="GO" id="GO:0009103">
    <property type="term" value="P:lipopolysaccharide biosynthetic process"/>
    <property type="evidence" value="ECO:0007669"/>
    <property type="project" value="TreeGrafter"/>
</dbReference>
<protein>
    <recommendedName>
        <fullName evidence="2">Glycosyl transferase family 1 domain-containing protein</fullName>
    </recommendedName>
</protein>
<feature type="domain" description="Glycosyl transferase family 1" evidence="2">
    <location>
        <begin position="192"/>
        <end position="338"/>
    </location>
</feature>
<evidence type="ECO:0000256" key="1">
    <source>
        <dbReference type="ARBA" id="ARBA00022679"/>
    </source>
</evidence>
<evidence type="ECO:0000259" key="2">
    <source>
        <dbReference type="Pfam" id="PF00534"/>
    </source>
</evidence>
<dbReference type="AlphaFoldDB" id="A0A6C0E219"/>
<dbReference type="SUPFAM" id="SSF53756">
    <property type="entry name" value="UDP-Glycosyltransferase/glycogen phosphorylase"/>
    <property type="match status" value="1"/>
</dbReference>
<dbReference type="CDD" id="cd03801">
    <property type="entry name" value="GT4_PimA-like"/>
    <property type="match status" value="1"/>
</dbReference>